<evidence type="ECO:0000313" key="4">
    <source>
        <dbReference type="Proteomes" id="UP000270296"/>
    </source>
</evidence>
<dbReference type="GO" id="GO:0031124">
    <property type="term" value="P:mRNA 3'-end processing"/>
    <property type="evidence" value="ECO:0007669"/>
    <property type="project" value="TreeGrafter"/>
</dbReference>
<keyword evidence="4" id="KW-1185">Reference proteome</keyword>
<evidence type="ECO:0000259" key="2">
    <source>
        <dbReference type="PROSITE" id="PS51391"/>
    </source>
</evidence>
<evidence type="ECO:0000313" key="5">
    <source>
        <dbReference type="WBParaSite" id="SBAD_0001053201-mRNA-1"/>
    </source>
</evidence>
<feature type="domain" description="CID" evidence="2">
    <location>
        <begin position="1"/>
        <end position="134"/>
    </location>
</feature>
<dbReference type="GO" id="GO:0000993">
    <property type="term" value="F:RNA polymerase II complex binding"/>
    <property type="evidence" value="ECO:0007669"/>
    <property type="project" value="TreeGrafter"/>
</dbReference>
<evidence type="ECO:0000313" key="3">
    <source>
        <dbReference type="EMBL" id="VDP29580.1"/>
    </source>
</evidence>
<dbReference type="SMART" id="SM00582">
    <property type="entry name" value="RPR"/>
    <property type="match status" value="1"/>
</dbReference>
<dbReference type="InterPro" id="IPR032337">
    <property type="entry name" value="RPRD1A/B_C"/>
</dbReference>
<protein>
    <submittedName>
        <fullName evidence="5">CID domain-containing protein</fullName>
    </submittedName>
</protein>
<accession>A0A183J2S0</accession>
<dbReference type="WBParaSite" id="SBAD_0001053201-mRNA-1">
    <property type="protein sequence ID" value="SBAD_0001053201-mRNA-1"/>
    <property type="gene ID" value="SBAD_0001053201"/>
</dbReference>
<dbReference type="Pfam" id="PF16566">
    <property type="entry name" value="CREPT"/>
    <property type="match status" value="1"/>
</dbReference>
<dbReference type="PANTHER" id="PTHR12460">
    <property type="entry name" value="CYCLIN-DEPENDENT KINASE INHIBITOR-RELATED PROTEIN"/>
    <property type="match status" value="1"/>
</dbReference>
<dbReference type="Gene3D" id="6.10.250.2560">
    <property type="match status" value="1"/>
</dbReference>
<sequence length="394" mass="45857">MAAFSEIIVQRKLQELTNTKQSIQTLSLWLLHHRKHAAEIVELWYRQVKREKRSDRLIVLFYLANDVIQNSRRKYPIFAENFRSFVQRAVMYAKQYMDPQAMTTLRRIVEVWEQRSIYSRDFLNVLKSEFASLRKNDSSPQAGALSTECVDPISLVEEIQSPSDTEVVPKEKDMQPKMLRSGSVHVCLPADINKLNEMLVAPPTPSELLQSLQELTNAPSADVAVRYRFLCIQIVSDFLHCQSVIWAVFDKYFLCAYDLFLSSHSNHREKIASFPPDVADVSAVKRITTKEEFEKFRSLVEEAHEVVAAYNERLAEEMVNRRRILQKLDAFIHEQKKKRERDAITLSEWKKKLEMINQERLELLKHIESLPDLSRLPDVSELPPLPSADELFNP</sequence>
<dbReference type="Proteomes" id="UP000270296">
    <property type="component" value="Unassembled WGS sequence"/>
</dbReference>
<organism evidence="5">
    <name type="scientific">Soboliphyme baturini</name>
    <dbReference type="NCBI Taxonomy" id="241478"/>
    <lineage>
        <taxon>Eukaryota</taxon>
        <taxon>Metazoa</taxon>
        <taxon>Ecdysozoa</taxon>
        <taxon>Nematoda</taxon>
        <taxon>Enoplea</taxon>
        <taxon>Dorylaimia</taxon>
        <taxon>Dioctophymatida</taxon>
        <taxon>Dioctophymatoidea</taxon>
        <taxon>Soboliphymatidae</taxon>
        <taxon>Soboliphyme</taxon>
    </lineage>
</organism>
<dbReference type="AlphaFoldDB" id="A0A183J2S0"/>
<gene>
    <name evidence="3" type="ORF">SBAD_LOCUS10168</name>
</gene>
<dbReference type="PANTHER" id="PTHR12460:SF0">
    <property type="entry name" value="CID DOMAIN-CONTAINING PROTEIN-RELATED"/>
    <property type="match status" value="1"/>
</dbReference>
<dbReference type="InterPro" id="IPR006569">
    <property type="entry name" value="CID_dom"/>
</dbReference>
<proteinExistence type="predicted"/>
<dbReference type="PROSITE" id="PS51391">
    <property type="entry name" value="CID"/>
    <property type="match status" value="1"/>
</dbReference>
<dbReference type="Pfam" id="PF04818">
    <property type="entry name" value="CID"/>
    <property type="match status" value="1"/>
</dbReference>
<dbReference type="InterPro" id="IPR008942">
    <property type="entry name" value="ENTH_VHS"/>
</dbReference>
<dbReference type="OrthoDB" id="1708588at2759"/>
<reference evidence="3 4" key="2">
    <citation type="submission" date="2018-11" db="EMBL/GenBank/DDBJ databases">
        <authorList>
            <consortium name="Pathogen Informatics"/>
        </authorList>
    </citation>
    <scope>NUCLEOTIDE SEQUENCE [LARGE SCALE GENOMIC DNA]</scope>
</reference>
<dbReference type="EMBL" id="UZAM01013712">
    <property type="protein sequence ID" value="VDP29580.1"/>
    <property type="molecule type" value="Genomic_DNA"/>
</dbReference>
<feature type="region of interest" description="Disordered" evidence="1">
    <location>
        <begin position="375"/>
        <end position="394"/>
    </location>
</feature>
<dbReference type="Gene3D" id="1.25.40.90">
    <property type="match status" value="1"/>
</dbReference>
<evidence type="ECO:0000256" key="1">
    <source>
        <dbReference type="SAM" id="MobiDB-lite"/>
    </source>
</evidence>
<reference evidence="5" key="1">
    <citation type="submission" date="2016-06" db="UniProtKB">
        <authorList>
            <consortium name="WormBaseParasite"/>
        </authorList>
    </citation>
    <scope>IDENTIFICATION</scope>
</reference>
<name>A0A183J2S0_9BILA</name>
<dbReference type="SUPFAM" id="SSF48464">
    <property type="entry name" value="ENTH/VHS domain"/>
    <property type="match status" value="1"/>
</dbReference>